<evidence type="ECO:0000259" key="1">
    <source>
        <dbReference type="Pfam" id="PF01261"/>
    </source>
</evidence>
<dbReference type="InterPro" id="IPR013022">
    <property type="entry name" value="Xyl_isomerase-like_TIM-brl"/>
</dbReference>
<dbReference type="Proteomes" id="UP000292958">
    <property type="component" value="Unassembled WGS sequence"/>
</dbReference>
<name>A0A4V2G4S3_9BACT</name>
<dbReference type="PANTHER" id="PTHR12110">
    <property type="entry name" value="HYDROXYPYRUVATE ISOMERASE"/>
    <property type="match status" value="1"/>
</dbReference>
<comment type="caution">
    <text evidence="2">The sequence shown here is derived from an EMBL/GenBank/DDBJ whole genome shotgun (WGS) entry which is preliminary data.</text>
</comment>
<feature type="domain" description="Xylose isomerase-like TIM barrel" evidence="1">
    <location>
        <begin position="20"/>
        <end position="254"/>
    </location>
</feature>
<dbReference type="InterPro" id="IPR050312">
    <property type="entry name" value="IolE/XylAMocC-like"/>
</dbReference>
<dbReference type="SUPFAM" id="SSF51658">
    <property type="entry name" value="Xylose isomerase-like"/>
    <property type="match status" value="1"/>
</dbReference>
<dbReference type="EMBL" id="SHKW01000001">
    <property type="protein sequence ID" value="RZU42066.1"/>
    <property type="molecule type" value="Genomic_DNA"/>
</dbReference>
<keyword evidence="2" id="KW-0413">Isomerase</keyword>
<gene>
    <name evidence="2" type="ORF">BDD14_3612</name>
</gene>
<dbReference type="InterPro" id="IPR036237">
    <property type="entry name" value="Xyl_isomerase-like_sf"/>
</dbReference>
<evidence type="ECO:0000313" key="2">
    <source>
        <dbReference type="EMBL" id="RZU42066.1"/>
    </source>
</evidence>
<dbReference type="PANTHER" id="PTHR12110:SF21">
    <property type="entry name" value="XYLOSE ISOMERASE-LIKE TIM BARREL DOMAIN-CONTAINING PROTEIN"/>
    <property type="match status" value="1"/>
</dbReference>
<dbReference type="AlphaFoldDB" id="A0A4V2G4S3"/>
<dbReference type="OrthoDB" id="9801960at2"/>
<dbReference type="GO" id="GO:0016853">
    <property type="term" value="F:isomerase activity"/>
    <property type="evidence" value="ECO:0007669"/>
    <property type="project" value="UniProtKB-KW"/>
</dbReference>
<organism evidence="2 3">
    <name type="scientific">Edaphobacter modestus</name>
    <dbReference type="NCBI Taxonomy" id="388466"/>
    <lineage>
        <taxon>Bacteria</taxon>
        <taxon>Pseudomonadati</taxon>
        <taxon>Acidobacteriota</taxon>
        <taxon>Terriglobia</taxon>
        <taxon>Terriglobales</taxon>
        <taxon>Acidobacteriaceae</taxon>
        <taxon>Edaphobacter</taxon>
    </lineage>
</organism>
<evidence type="ECO:0000313" key="3">
    <source>
        <dbReference type="Proteomes" id="UP000292958"/>
    </source>
</evidence>
<reference evidence="2 3" key="1">
    <citation type="submission" date="2019-02" db="EMBL/GenBank/DDBJ databases">
        <title>Genomic Encyclopedia of Archaeal and Bacterial Type Strains, Phase II (KMG-II): from individual species to whole genera.</title>
        <authorList>
            <person name="Goeker M."/>
        </authorList>
    </citation>
    <scope>NUCLEOTIDE SEQUENCE [LARGE SCALE GENOMIC DNA]</scope>
    <source>
        <strain evidence="2 3">DSM 18101</strain>
    </source>
</reference>
<proteinExistence type="predicted"/>
<dbReference type="Gene3D" id="3.20.20.150">
    <property type="entry name" value="Divalent-metal-dependent TIM barrel enzymes"/>
    <property type="match status" value="1"/>
</dbReference>
<dbReference type="RefSeq" id="WP_130419873.1">
    <property type="nucleotide sequence ID" value="NZ_SHKW01000001.1"/>
</dbReference>
<protein>
    <submittedName>
        <fullName evidence="2">Sugar phosphate isomerase/epimerase</fullName>
    </submittedName>
</protein>
<keyword evidence="3" id="KW-1185">Reference proteome</keyword>
<sequence length="286" mass="32080">MQPGISTHVFLSQRLHPGLLDALQRSGARTIELFAARHHFDYTDRAVVREFATWFSDTGVGATLHQPIYTLEQSENWSRHVSPTLSLIAPEKTHRIEAMDEVKRALELAEQISISAITLHLGVKDDPWDERAIENSLTAIEHIKTFARPLGVKVLLENLQNEVTTPEHLLEILTIGHFDNIGITLDVGHANLSDSGLDHAFELLRSRISELHLHDNHGLRDDHLWPGSGDIDWTNLARLVSTLPAEVPGILEIAYELNETTELVVSRATESFSKQARIDETLQESV</sequence>
<dbReference type="Pfam" id="PF01261">
    <property type="entry name" value="AP_endonuc_2"/>
    <property type="match status" value="1"/>
</dbReference>
<accession>A0A4V2G4S3</accession>